<evidence type="ECO:0000313" key="4">
    <source>
        <dbReference type="Proteomes" id="UP001195483"/>
    </source>
</evidence>
<feature type="chain" id="PRO_5042097154" evidence="2">
    <location>
        <begin position="21"/>
        <end position="97"/>
    </location>
</feature>
<feature type="compositionally biased region" description="Polar residues" evidence="1">
    <location>
        <begin position="79"/>
        <end position="97"/>
    </location>
</feature>
<dbReference type="AlphaFoldDB" id="A0AAE0W2K7"/>
<feature type="compositionally biased region" description="Basic and acidic residues" evidence="1">
    <location>
        <begin position="41"/>
        <end position="58"/>
    </location>
</feature>
<evidence type="ECO:0000313" key="3">
    <source>
        <dbReference type="EMBL" id="KAK3597975.1"/>
    </source>
</evidence>
<keyword evidence="4" id="KW-1185">Reference proteome</keyword>
<evidence type="ECO:0000256" key="1">
    <source>
        <dbReference type="SAM" id="MobiDB-lite"/>
    </source>
</evidence>
<organism evidence="3 4">
    <name type="scientific">Potamilus streckersoni</name>
    <dbReference type="NCBI Taxonomy" id="2493646"/>
    <lineage>
        <taxon>Eukaryota</taxon>
        <taxon>Metazoa</taxon>
        <taxon>Spiralia</taxon>
        <taxon>Lophotrochozoa</taxon>
        <taxon>Mollusca</taxon>
        <taxon>Bivalvia</taxon>
        <taxon>Autobranchia</taxon>
        <taxon>Heteroconchia</taxon>
        <taxon>Palaeoheterodonta</taxon>
        <taxon>Unionida</taxon>
        <taxon>Unionoidea</taxon>
        <taxon>Unionidae</taxon>
        <taxon>Ambleminae</taxon>
        <taxon>Lampsilini</taxon>
        <taxon>Potamilus</taxon>
    </lineage>
</organism>
<reference evidence="3" key="1">
    <citation type="journal article" date="2021" name="Genome Biol. Evol.">
        <title>A High-Quality Reference Genome for a Parasitic Bivalve with Doubly Uniparental Inheritance (Bivalvia: Unionida).</title>
        <authorList>
            <person name="Smith C.H."/>
        </authorList>
    </citation>
    <scope>NUCLEOTIDE SEQUENCE</scope>
    <source>
        <strain evidence="3">CHS0354</strain>
    </source>
</reference>
<proteinExistence type="predicted"/>
<accession>A0AAE0W2K7</accession>
<keyword evidence="2" id="KW-0732">Signal</keyword>
<feature type="region of interest" description="Disordered" evidence="1">
    <location>
        <begin position="21"/>
        <end position="97"/>
    </location>
</feature>
<feature type="signal peptide" evidence="2">
    <location>
        <begin position="1"/>
        <end position="20"/>
    </location>
</feature>
<sequence length="97" mass="10451">MRVTVIILAVLAIHISCIYCKPALQPGGNPPPPGAKPVTPKVEEKPERPDKESGEIRPPHLQGENGQTPPPRPKEDKLQSLNPHHQGGNDQAPSPKP</sequence>
<gene>
    <name evidence="3" type="ORF">CHS0354_042325</name>
</gene>
<name>A0AAE0W2K7_9BIVA</name>
<dbReference type="Proteomes" id="UP001195483">
    <property type="component" value="Unassembled WGS sequence"/>
</dbReference>
<comment type="caution">
    <text evidence="3">The sequence shown here is derived from an EMBL/GenBank/DDBJ whole genome shotgun (WGS) entry which is preliminary data.</text>
</comment>
<reference evidence="3" key="2">
    <citation type="journal article" date="2021" name="Genome Biol. Evol.">
        <title>Developing a high-quality reference genome for a parasitic bivalve with doubly uniparental inheritance (Bivalvia: Unionida).</title>
        <authorList>
            <person name="Smith C.H."/>
        </authorList>
    </citation>
    <scope>NUCLEOTIDE SEQUENCE</scope>
    <source>
        <strain evidence="3">CHS0354</strain>
        <tissue evidence="3">Mantle</tissue>
    </source>
</reference>
<reference evidence="3" key="3">
    <citation type="submission" date="2023-05" db="EMBL/GenBank/DDBJ databases">
        <authorList>
            <person name="Smith C.H."/>
        </authorList>
    </citation>
    <scope>NUCLEOTIDE SEQUENCE</scope>
    <source>
        <strain evidence="3">CHS0354</strain>
        <tissue evidence="3">Mantle</tissue>
    </source>
</reference>
<dbReference type="EMBL" id="JAEAOA010002354">
    <property type="protein sequence ID" value="KAK3597975.1"/>
    <property type="molecule type" value="Genomic_DNA"/>
</dbReference>
<protein>
    <submittedName>
        <fullName evidence="3">Uncharacterized protein</fullName>
    </submittedName>
</protein>
<evidence type="ECO:0000256" key="2">
    <source>
        <dbReference type="SAM" id="SignalP"/>
    </source>
</evidence>